<protein>
    <submittedName>
        <fullName evidence="2">Uncharacterized protein</fullName>
    </submittedName>
</protein>
<dbReference type="Proteomes" id="UP000265520">
    <property type="component" value="Unassembled WGS sequence"/>
</dbReference>
<evidence type="ECO:0000256" key="1">
    <source>
        <dbReference type="SAM" id="MobiDB-lite"/>
    </source>
</evidence>
<comment type="caution">
    <text evidence="2">The sequence shown here is derived from an EMBL/GenBank/DDBJ whole genome shotgun (WGS) entry which is preliminary data.</text>
</comment>
<dbReference type="AlphaFoldDB" id="A0A392VYQ7"/>
<feature type="non-terminal residue" evidence="2">
    <location>
        <position position="68"/>
    </location>
</feature>
<dbReference type="EMBL" id="LXQA011305865">
    <property type="protein sequence ID" value="MCI92619.1"/>
    <property type="molecule type" value="Genomic_DNA"/>
</dbReference>
<reference evidence="2 3" key="1">
    <citation type="journal article" date="2018" name="Front. Plant Sci.">
        <title>Red Clover (Trifolium pratense) and Zigzag Clover (T. medium) - A Picture of Genomic Similarities and Differences.</title>
        <authorList>
            <person name="Dluhosova J."/>
            <person name="Istvanek J."/>
            <person name="Nedelnik J."/>
            <person name="Repkova J."/>
        </authorList>
    </citation>
    <scope>NUCLEOTIDE SEQUENCE [LARGE SCALE GENOMIC DNA]</scope>
    <source>
        <strain evidence="3">cv. 10/8</strain>
        <tissue evidence="2">Leaf</tissue>
    </source>
</reference>
<evidence type="ECO:0000313" key="3">
    <source>
        <dbReference type="Proteomes" id="UP000265520"/>
    </source>
</evidence>
<keyword evidence="3" id="KW-1185">Reference proteome</keyword>
<proteinExistence type="predicted"/>
<accession>A0A392VYQ7</accession>
<evidence type="ECO:0000313" key="2">
    <source>
        <dbReference type="EMBL" id="MCI92619.1"/>
    </source>
</evidence>
<name>A0A392VYQ7_9FABA</name>
<sequence>PSKSLGQRGIHVATVPDDPQHRKEAEASQGPGRLGEESIGVRALGETWVCLETHHVARNDMRDTLRGD</sequence>
<organism evidence="2 3">
    <name type="scientific">Trifolium medium</name>
    <dbReference type="NCBI Taxonomy" id="97028"/>
    <lineage>
        <taxon>Eukaryota</taxon>
        <taxon>Viridiplantae</taxon>
        <taxon>Streptophyta</taxon>
        <taxon>Embryophyta</taxon>
        <taxon>Tracheophyta</taxon>
        <taxon>Spermatophyta</taxon>
        <taxon>Magnoliopsida</taxon>
        <taxon>eudicotyledons</taxon>
        <taxon>Gunneridae</taxon>
        <taxon>Pentapetalae</taxon>
        <taxon>rosids</taxon>
        <taxon>fabids</taxon>
        <taxon>Fabales</taxon>
        <taxon>Fabaceae</taxon>
        <taxon>Papilionoideae</taxon>
        <taxon>50 kb inversion clade</taxon>
        <taxon>NPAAA clade</taxon>
        <taxon>Hologalegina</taxon>
        <taxon>IRL clade</taxon>
        <taxon>Trifolieae</taxon>
        <taxon>Trifolium</taxon>
    </lineage>
</organism>
<feature type="region of interest" description="Disordered" evidence="1">
    <location>
        <begin position="1"/>
        <end position="37"/>
    </location>
</feature>
<feature type="non-terminal residue" evidence="2">
    <location>
        <position position="1"/>
    </location>
</feature>